<dbReference type="AlphaFoldDB" id="M7BVS4"/>
<name>M7BVS4_CHEMY</name>
<reference evidence="3" key="1">
    <citation type="journal article" date="2013" name="Nat. Genet.">
        <title>The draft genomes of soft-shell turtle and green sea turtle yield insights into the development and evolution of the turtle-specific body plan.</title>
        <authorList>
            <person name="Wang Z."/>
            <person name="Pascual-Anaya J."/>
            <person name="Zadissa A."/>
            <person name="Li W."/>
            <person name="Niimura Y."/>
            <person name="Huang Z."/>
            <person name="Li C."/>
            <person name="White S."/>
            <person name="Xiong Z."/>
            <person name="Fang D."/>
            <person name="Wang B."/>
            <person name="Ming Y."/>
            <person name="Chen Y."/>
            <person name="Zheng Y."/>
            <person name="Kuraku S."/>
            <person name="Pignatelli M."/>
            <person name="Herrero J."/>
            <person name="Beal K."/>
            <person name="Nozawa M."/>
            <person name="Li Q."/>
            <person name="Wang J."/>
            <person name="Zhang H."/>
            <person name="Yu L."/>
            <person name="Shigenobu S."/>
            <person name="Wang J."/>
            <person name="Liu J."/>
            <person name="Flicek P."/>
            <person name="Searle S."/>
            <person name="Wang J."/>
            <person name="Kuratani S."/>
            <person name="Yin Y."/>
            <person name="Aken B."/>
            <person name="Zhang G."/>
            <person name="Irie N."/>
        </authorList>
    </citation>
    <scope>NUCLEOTIDE SEQUENCE [LARGE SCALE GENOMIC DNA]</scope>
</reference>
<evidence type="ECO:0000256" key="1">
    <source>
        <dbReference type="SAM" id="MobiDB-lite"/>
    </source>
</evidence>
<evidence type="ECO:0000313" key="2">
    <source>
        <dbReference type="EMBL" id="EMP39905.1"/>
    </source>
</evidence>
<feature type="compositionally biased region" description="Polar residues" evidence="1">
    <location>
        <begin position="11"/>
        <end position="20"/>
    </location>
</feature>
<keyword evidence="3" id="KW-1185">Reference proteome</keyword>
<protein>
    <submittedName>
        <fullName evidence="2">Uncharacterized protein</fullName>
    </submittedName>
</protein>
<organism evidence="2 3">
    <name type="scientific">Chelonia mydas</name>
    <name type="common">Green sea-turtle</name>
    <name type="synonym">Chelonia agassizi</name>
    <dbReference type="NCBI Taxonomy" id="8469"/>
    <lineage>
        <taxon>Eukaryota</taxon>
        <taxon>Metazoa</taxon>
        <taxon>Chordata</taxon>
        <taxon>Craniata</taxon>
        <taxon>Vertebrata</taxon>
        <taxon>Euteleostomi</taxon>
        <taxon>Archelosauria</taxon>
        <taxon>Testudinata</taxon>
        <taxon>Testudines</taxon>
        <taxon>Cryptodira</taxon>
        <taxon>Durocryptodira</taxon>
        <taxon>Americhelydia</taxon>
        <taxon>Chelonioidea</taxon>
        <taxon>Cheloniidae</taxon>
        <taxon>Chelonia</taxon>
    </lineage>
</organism>
<evidence type="ECO:0000313" key="3">
    <source>
        <dbReference type="Proteomes" id="UP000031443"/>
    </source>
</evidence>
<sequence length="126" mass="13701">MLAALPAAPTSLEQQTTATGSHDRLNLRTQQQLVLGSEPALLEVHSSAFRMSDPMNGLSAMERMSNSSGVEELKNRYATAMEQLLLAEADTALTDVTSIQHEQNKQLFGTMLLDAPHTMQALKFTG</sequence>
<accession>M7BVS4</accession>
<dbReference type="EMBL" id="KB515362">
    <property type="protein sequence ID" value="EMP39905.1"/>
    <property type="molecule type" value="Genomic_DNA"/>
</dbReference>
<dbReference type="Proteomes" id="UP000031443">
    <property type="component" value="Unassembled WGS sequence"/>
</dbReference>
<proteinExistence type="predicted"/>
<feature type="region of interest" description="Disordered" evidence="1">
    <location>
        <begin position="1"/>
        <end position="21"/>
    </location>
</feature>
<gene>
    <name evidence="2" type="ORF">UY3_02856</name>
</gene>